<comment type="caution">
    <text evidence="2">The sequence shown here is derived from an EMBL/GenBank/DDBJ whole genome shotgun (WGS) entry which is preliminary data.</text>
</comment>
<sequence length="402" mass="44131">MTDGSATAAISVGRPRTRQRAHKEPPPLPVPDIEEDAVERKRVLNVLAQRRYREKKRLNRLKAAGKDGAKQVETPAAQTQEPSPSSSVDNQVEDSVDVGVTATELTTPSLVPTPSIIAGLDLGTESQVEDIVEEVVTTPDFSLPTLTPTLTPTSGIIAGFDMSLCQWDPLGDMSFSALLPQLPMADDPDEENLVQQQPGSSATTGLSDDMPRTIDPSTLDASSISSSEVEFTDNYHLPMLELSLAMAVMRIADRLGSDRGIWDLDCISVFNTGHGTPADQLPAAWRPTRTQIVLPHHPLFDFLPWPGVRDRIINIMTLPDDLRPPNAKGPLALVNFAYDIEDSAEGVRIYGADPCEPGSWEVGQVMFERWWFLFDREIIANSNRWRRLRGAPPLRLKGASLL</sequence>
<reference evidence="2 3" key="1">
    <citation type="journal article" date="2025" name="Microbiol. Resour. Announc.">
        <title>Draft genome sequences for Neonectria magnoliae and Neonectria punicea, canker pathogens of Liriodendron tulipifera and Acer saccharum in West Virginia.</title>
        <authorList>
            <person name="Petronek H.M."/>
            <person name="Kasson M.T."/>
            <person name="Metheny A.M."/>
            <person name="Stauder C.M."/>
            <person name="Lovett B."/>
            <person name="Lynch S.C."/>
            <person name="Garnas J.R."/>
            <person name="Kasson L.R."/>
            <person name="Stajich J.E."/>
        </authorList>
    </citation>
    <scope>NUCLEOTIDE SEQUENCE [LARGE SCALE GENOMIC DNA]</scope>
    <source>
        <strain evidence="2 3">NRRL 64653</strain>
    </source>
</reference>
<feature type="compositionally biased region" description="Polar residues" evidence="1">
    <location>
        <begin position="193"/>
        <end position="206"/>
    </location>
</feature>
<proteinExistence type="predicted"/>
<evidence type="ECO:0000313" key="2">
    <source>
        <dbReference type="EMBL" id="KAK7409449.1"/>
    </source>
</evidence>
<accession>A0ABR1GVR8</accession>
<dbReference type="InterPro" id="IPR021833">
    <property type="entry name" value="DUF3425"/>
</dbReference>
<dbReference type="CDD" id="cd14688">
    <property type="entry name" value="bZIP_YAP"/>
    <property type="match status" value="1"/>
</dbReference>
<dbReference type="PANTHER" id="PTHR38116">
    <property type="entry name" value="CHROMOSOME 7, WHOLE GENOME SHOTGUN SEQUENCE"/>
    <property type="match status" value="1"/>
</dbReference>
<evidence type="ECO:0000313" key="3">
    <source>
        <dbReference type="Proteomes" id="UP001498476"/>
    </source>
</evidence>
<protein>
    <recommendedName>
        <fullName evidence="4">BZIP domain-containing protein</fullName>
    </recommendedName>
</protein>
<feature type="compositionally biased region" description="Polar residues" evidence="1">
    <location>
        <begin position="76"/>
        <end position="90"/>
    </location>
</feature>
<gene>
    <name evidence="2" type="ORF">QQX98_008357</name>
</gene>
<name>A0ABR1GVR8_9HYPO</name>
<feature type="region of interest" description="Disordered" evidence="1">
    <location>
        <begin position="1"/>
        <end position="37"/>
    </location>
</feature>
<dbReference type="EMBL" id="JAZAVJ010000150">
    <property type="protein sequence ID" value="KAK7409449.1"/>
    <property type="molecule type" value="Genomic_DNA"/>
</dbReference>
<keyword evidence="3" id="KW-1185">Reference proteome</keyword>
<dbReference type="Proteomes" id="UP001498476">
    <property type="component" value="Unassembled WGS sequence"/>
</dbReference>
<evidence type="ECO:0000256" key="1">
    <source>
        <dbReference type="SAM" id="MobiDB-lite"/>
    </source>
</evidence>
<feature type="region of interest" description="Disordered" evidence="1">
    <location>
        <begin position="182"/>
        <end position="221"/>
    </location>
</feature>
<feature type="region of interest" description="Disordered" evidence="1">
    <location>
        <begin position="55"/>
        <end position="92"/>
    </location>
</feature>
<dbReference type="PANTHER" id="PTHR38116:SF9">
    <property type="entry name" value="BZIP DOMAIN-CONTAINING PROTEIN"/>
    <property type="match status" value="1"/>
</dbReference>
<organism evidence="2 3">
    <name type="scientific">Neonectria punicea</name>
    <dbReference type="NCBI Taxonomy" id="979145"/>
    <lineage>
        <taxon>Eukaryota</taxon>
        <taxon>Fungi</taxon>
        <taxon>Dikarya</taxon>
        <taxon>Ascomycota</taxon>
        <taxon>Pezizomycotina</taxon>
        <taxon>Sordariomycetes</taxon>
        <taxon>Hypocreomycetidae</taxon>
        <taxon>Hypocreales</taxon>
        <taxon>Nectriaceae</taxon>
        <taxon>Neonectria</taxon>
    </lineage>
</organism>
<evidence type="ECO:0008006" key="4">
    <source>
        <dbReference type="Google" id="ProtNLM"/>
    </source>
</evidence>
<dbReference type="Pfam" id="PF11905">
    <property type="entry name" value="DUF3425"/>
    <property type="match status" value="1"/>
</dbReference>